<evidence type="ECO:0000313" key="3">
    <source>
        <dbReference type="Proteomes" id="UP000559256"/>
    </source>
</evidence>
<name>A0A8H5CUU1_9AGAR</name>
<dbReference type="EMBL" id="JAACJM010000088">
    <property type="protein sequence ID" value="KAF5348018.1"/>
    <property type="molecule type" value="Genomic_DNA"/>
</dbReference>
<keyword evidence="3" id="KW-1185">Reference proteome</keyword>
<gene>
    <name evidence="2" type="ORF">D9758_010038</name>
</gene>
<protein>
    <submittedName>
        <fullName evidence="2">Uncharacterized protein</fullName>
    </submittedName>
</protein>
<comment type="caution">
    <text evidence="2">The sequence shown here is derived from an EMBL/GenBank/DDBJ whole genome shotgun (WGS) entry which is preliminary data.</text>
</comment>
<sequence>MEETKYGVRNLTAFVGAPTIAKILNKLNKTSASATTENQSMVLLGPWAPLLAQEHPVLNLILSMSTPLRVHSVLYVIAHLVPIIVFASVLHIS</sequence>
<organism evidence="2 3">
    <name type="scientific">Tetrapyrgos nigripes</name>
    <dbReference type="NCBI Taxonomy" id="182062"/>
    <lineage>
        <taxon>Eukaryota</taxon>
        <taxon>Fungi</taxon>
        <taxon>Dikarya</taxon>
        <taxon>Basidiomycota</taxon>
        <taxon>Agaricomycotina</taxon>
        <taxon>Agaricomycetes</taxon>
        <taxon>Agaricomycetidae</taxon>
        <taxon>Agaricales</taxon>
        <taxon>Marasmiineae</taxon>
        <taxon>Marasmiaceae</taxon>
        <taxon>Tetrapyrgos</taxon>
    </lineage>
</organism>
<accession>A0A8H5CUU1</accession>
<reference evidence="2 3" key="1">
    <citation type="journal article" date="2020" name="ISME J.">
        <title>Uncovering the hidden diversity of litter-decomposition mechanisms in mushroom-forming fungi.</title>
        <authorList>
            <person name="Floudas D."/>
            <person name="Bentzer J."/>
            <person name="Ahren D."/>
            <person name="Johansson T."/>
            <person name="Persson P."/>
            <person name="Tunlid A."/>
        </authorList>
    </citation>
    <scope>NUCLEOTIDE SEQUENCE [LARGE SCALE GENOMIC DNA]</scope>
    <source>
        <strain evidence="2 3">CBS 291.85</strain>
    </source>
</reference>
<keyword evidence="1" id="KW-0472">Membrane</keyword>
<evidence type="ECO:0000256" key="1">
    <source>
        <dbReference type="SAM" id="Phobius"/>
    </source>
</evidence>
<evidence type="ECO:0000313" key="2">
    <source>
        <dbReference type="EMBL" id="KAF5348018.1"/>
    </source>
</evidence>
<keyword evidence="1" id="KW-1133">Transmembrane helix</keyword>
<proteinExistence type="predicted"/>
<dbReference type="AlphaFoldDB" id="A0A8H5CUU1"/>
<keyword evidence="1" id="KW-0812">Transmembrane</keyword>
<feature type="transmembrane region" description="Helical" evidence="1">
    <location>
        <begin position="73"/>
        <end position="92"/>
    </location>
</feature>
<dbReference type="Proteomes" id="UP000559256">
    <property type="component" value="Unassembled WGS sequence"/>
</dbReference>